<keyword evidence="4" id="KW-0732">Signal</keyword>
<proteinExistence type="inferred from homology"/>
<dbReference type="InterPro" id="IPR013319">
    <property type="entry name" value="GH11/12"/>
</dbReference>
<dbReference type="AlphaFoldDB" id="A0A6A6H6P1"/>
<keyword evidence="2" id="KW-0326">Glycosidase</keyword>
<feature type="chain" id="PRO_5025402833" evidence="4">
    <location>
        <begin position="19"/>
        <end position="458"/>
    </location>
</feature>
<feature type="region of interest" description="Disordered" evidence="3">
    <location>
        <begin position="295"/>
        <end position="404"/>
    </location>
</feature>
<dbReference type="EMBL" id="ML991805">
    <property type="protein sequence ID" value="KAF2233617.1"/>
    <property type="molecule type" value="Genomic_DNA"/>
</dbReference>
<keyword evidence="2" id="KW-0624">Polysaccharide degradation</keyword>
<dbReference type="InterPro" id="IPR013320">
    <property type="entry name" value="ConA-like_dom_sf"/>
</dbReference>
<name>A0A6A6H6P1_VIRVR</name>
<organism evidence="5 6">
    <name type="scientific">Viridothelium virens</name>
    <name type="common">Speckled blister lichen</name>
    <name type="synonym">Trypethelium virens</name>
    <dbReference type="NCBI Taxonomy" id="1048519"/>
    <lineage>
        <taxon>Eukaryota</taxon>
        <taxon>Fungi</taxon>
        <taxon>Dikarya</taxon>
        <taxon>Ascomycota</taxon>
        <taxon>Pezizomycotina</taxon>
        <taxon>Dothideomycetes</taxon>
        <taxon>Dothideomycetes incertae sedis</taxon>
        <taxon>Trypetheliales</taxon>
        <taxon>Trypetheliaceae</taxon>
        <taxon>Viridothelium</taxon>
    </lineage>
</organism>
<evidence type="ECO:0000256" key="3">
    <source>
        <dbReference type="SAM" id="MobiDB-lite"/>
    </source>
</evidence>
<dbReference type="GO" id="GO:0000272">
    <property type="term" value="P:polysaccharide catabolic process"/>
    <property type="evidence" value="ECO:0007669"/>
    <property type="project" value="UniProtKB-KW"/>
</dbReference>
<evidence type="ECO:0000313" key="6">
    <source>
        <dbReference type="Proteomes" id="UP000800092"/>
    </source>
</evidence>
<evidence type="ECO:0000256" key="4">
    <source>
        <dbReference type="SAM" id="SignalP"/>
    </source>
</evidence>
<evidence type="ECO:0000256" key="1">
    <source>
        <dbReference type="ARBA" id="ARBA00005519"/>
    </source>
</evidence>
<dbReference type="InterPro" id="IPR002594">
    <property type="entry name" value="GH12"/>
</dbReference>
<keyword evidence="6" id="KW-1185">Reference proteome</keyword>
<dbReference type="OrthoDB" id="89349at2759"/>
<evidence type="ECO:0000313" key="5">
    <source>
        <dbReference type="EMBL" id="KAF2233617.1"/>
    </source>
</evidence>
<feature type="signal peptide" evidence="4">
    <location>
        <begin position="1"/>
        <end position="18"/>
    </location>
</feature>
<dbReference type="PANTHER" id="PTHR34002:SF9">
    <property type="entry name" value="XYLOGLUCAN-SPECIFIC ENDO-BETA-1,4-GLUCANASE A"/>
    <property type="match status" value="1"/>
</dbReference>
<protein>
    <submittedName>
        <fullName evidence="5">Glycoside hydrolase family 12 protein</fullName>
    </submittedName>
</protein>
<evidence type="ECO:0000256" key="2">
    <source>
        <dbReference type="RuleBase" id="RU361163"/>
    </source>
</evidence>
<gene>
    <name evidence="5" type="ORF">EV356DRAFT_567866</name>
</gene>
<comment type="similarity">
    <text evidence="1 2">Belongs to the glycosyl hydrolase 12 (cellulase H) family.</text>
</comment>
<feature type="compositionally biased region" description="Low complexity" evidence="3">
    <location>
        <begin position="295"/>
        <end position="347"/>
    </location>
</feature>
<keyword evidence="2" id="KW-0119">Carbohydrate metabolism</keyword>
<dbReference type="SUPFAM" id="SSF49899">
    <property type="entry name" value="Concanavalin A-like lectins/glucanases"/>
    <property type="match status" value="1"/>
</dbReference>
<dbReference type="Pfam" id="PF01670">
    <property type="entry name" value="Glyco_hydro_12"/>
    <property type="match status" value="1"/>
</dbReference>
<feature type="compositionally biased region" description="Acidic residues" evidence="3">
    <location>
        <begin position="348"/>
        <end position="362"/>
    </location>
</feature>
<reference evidence="5" key="1">
    <citation type="journal article" date="2020" name="Stud. Mycol.">
        <title>101 Dothideomycetes genomes: a test case for predicting lifestyles and emergence of pathogens.</title>
        <authorList>
            <person name="Haridas S."/>
            <person name="Albert R."/>
            <person name="Binder M."/>
            <person name="Bloem J."/>
            <person name="Labutti K."/>
            <person name="Salamov A."/>
            <person name="Andreopoulos B."/>
            <person name="Baker S."/>
            <person name="Barry K."/>
            <person name="Bills G."/>
            <person name="Bluhm B."/>
            <person name="Cannon C."/>
            <person name="Castanera R."/>
            <person name="Culley D."/>
            <person name="Daum C."/>
            <person name="Ezra D."/>
            <person name="Gonzalez J."/>
            <person name="Henrissat B."/>
            <person name="Kuo A."/>
            <person name="Liang C."/>
            <person name="Lipzen A."/>
            <person name="Lutzoni F."/>
            <person name="Magnuson J."/>
            <person name="Mondo S."/>
            <person name="Nolan M."/>
            <person name="Ohm R."/>
            <person name="Pangilinan J."/>
            <person name="Park H.-J."/>
            <person name="Ramirez L."/>
            <person name="Alfaro M."/>
            <person name="Sun H."/>
            <person name="Tritt A."/>
            <person name="Yoshinaga Y."/>
            <person name="Zwiers L.-H."/>
            <person name="Turgeon B."/>
            <person name="Goodwin S."/>
            <person name="Spatafora J."/>
            <person name="Crous P."/>
            <person name="Grigoriev I."/>
        </authorList>
    </citation>
    <scope>NUCLEOTIDE SEQUENCE</scope>
    <source>
        <strain evidence="5">Tuck. ex Michener</strain>
    </source>
</reference>
<feature type="compositionally biased region" description="Acidic residues" evidence="3">
    <location>
        <begin position="385"/>
        <end position="399"/>
    </location>
</feature>
<dbReference type="Proteomes" id="UP000800092">
    <property type="component" value="Unassembled WGS sequence"/>
</dbReference>
<dbReference type="GO" id="GO:0008810">
    <property type="term" value="F:cellulase activity"/>
    <property type="evidence" value="ECO:0007669"/>
    <property type="project" value="InterPro"/>
</dbReference>
<feature type="compositionally biased region" description="Low complexity" evidence="3">
    <location>
        <begin position="372"/>
        <end position="382"/>
    </location>
</feature>
<accession>A0A6A6H6P1</accession>
<keyword evidence="2 5" id="KW-0378">Hydrolase</keyword>
<sequence length="458" mass="47104">MSSWKKLATLGLAAAVSALPSKRSTNFCGKSDSQVISGTPWIVFNMLYNQDLMSSSDSWCTVYDSTTTSSAGVQEIKWGSTSSISPASDTVKGYSFIGLTQNLENTLSDIKSIPANYQWTRSNTTEFKGNIVFDFMTNDAKGDSTSTDSHELMLWLQYEGGQTPIGWSSTPAYTVDSLFGTSWKLYEGKNEDTGITVSSLLPDTQFDGSFSGDLMDWFQVFVTRGTFKSSTYLNVGNAGTEIFYGDSTMSSTLALQIDLPGSSSAEDTAAEAAISGSSVASSQVVSSTAAAASTATSPAPILSSTSGSAQATSSSSALTTSPAVTSSSVTTSQAVASTSTTAPAAESAGDDGSEYCGSDEEVPSTAMPSGSVAPTTTAVPAAESTGDDATDDCGSDEESSAAVPTSSVAAVSAVAGVFPTGAFQPSGAALPSGVALPTGFPYGYRPHWKPNHHHGHGN</sequence>
<dbReference type="Gene3D" id="2.60.120.180">
    <property type="match status" value="1"/>
</dbReference>
<dbReference type="PANTHER" id="PTHR34002">
    <property type="entry name" value="BLR1656 PROTEIN"/>
    <property type="match status" value="1"/>
</dbReference>